<sequence>CDWIITGLKCSCLCSSNFASVYWPKTLLSFSSFSEFFVDDFSSHAGNTSLWNELSDTVMEGGRSKAILVPHSTDKFQRAVLFTLLDPQSCGAAIAGIKKLVELDLTEYKDIQLRIRGRGQYRGYEFVIRHKNQFGPKLPSYVHFFEAPDDFETIILPISAFEAYLQGKPVENAAPLDKKNVTALGILAYGGVHVHRKQQGVGALEIDWIKIS</sequence>
<dbReference type="Pfam" id="PF08547">
    <property type="entry name" value="CIA30"/>
    <property type="match status" value="1"/>
</dbReference>
<dbReference type="InterPro" id="IPR008979">
    <property type="entry name" value="Galactose-bd-like_sf"/>
</dbReference>
<feature type="non-terminal residue" evidence="2">
    <location>
        <position position="1"/>
    </location>
</feature>
<evidence type="ECO:0000313" key="2">
    <source>
        <dbReference type="EMBL" id="VEN46041.1"/>
    </source>
</evidence>
<dbReference type="EMBL" id="CAACVG010007557">
    <property type="protein sequence ID" value="VEN46041.1"/>
    <property type="molecule type" value="Genomic_DNA"/>
</dbReference>
<evidence type="ECO:0000259" key="1">
    <source>
        <dbReference type="Pfam" id="PF08547"/>
    </source>
</evidence>
<proteinExistence type="predicted"/>
<dbReference type="SUPFAM" id="SSF49785">
    <property type="entry name" value="Galactose-binding domain-like"/>
    <property type="match status" value="1"/>
</dbReference>
<organism evidence="2 3">
    <name type="scientific">Callosobruchus maculatus</name>
    <name type="common">Southern cowpea weevil</name>
    <name type="synonym">Pulse bruchid</name>
    <dbReference type="NCBI Taxonomy" id="64391"/>
    <lineage>
        <taxon>Eukaryota</taxon>
        <taxon>Metazoa</taxon>
        <taxon>Ecdysozoa</taxon>
        <taxon>Arthropoda</taxon>
        <taxon>Hexapoda</taxon>
        <taxon>Insecta</taxon>
        <taxon>Pterygota</taxon>
        <taxon>Neoptera</taxon>
        <taxon>Endopterygota</taxon>
        <taxon>Coleoptera</taxon>
        <taxon>Polyphaga</taxon>
        <taxon>Cucujiformia</taxon>
        <taxon>Chrysomeloidea</taxon>
        <taxon>Chrysomelidae</taxon>
        <taxon>Bruchinae</taxon>
        <taxon>Bruchini</taxon>
        <taxon>Callosobruchus</taxon>
    </lineage>
</organism>
<keyword evidence="3" id="KW-1185">Reference proteome</keyword>
<dbReference type="AlphaFoldDB" id="A0A653CDQ5"/>
<dbReference type="Proteomes" id="UP000410492">
    <property type="component" value="Unassembled WGS sequence"/>
</dbReference>
<dbReference type="InterPro" id="IPR013857">
    <property type="entry name" value="NADH-UbQ_OxRdtase-assoc_prot30"/>
</dbReference>
<protein>
    <recommendedName>
        <fullName evidence="1">NADH:ubiquinone oxidoreductase intermediate-associated protein 30 domain-containing protein</fullName>
    </recommendedName>
</protein>
<accession>A0A653CDQ5</accession>
<dbReference type="OrthoDB" id="426386at2759"/>
<gene>
    <name evidence="2" type="ORF">CALMAC_LOCUS8271</name>
</gene>
<feature type="domain" description="NADH:ubiquinone oxidoreductase intermediate-associated protein 30" evidence="1">
    <location>
        <begin position="41"/>
        <end position="206"/>
    </location>
</feature>
<reference evidence="2 3" key="1">
    <citation type="submission" date="2019-01" db="EMBL/GenBank/DDBJ databases">
        <authorList>
            <person name="Sayadi A."/>
        </authorList>
    </citation>
    <scope>NUCLEOTIDE SEQUENCE [LARGE SCALE GENOMIC DNA]</scope>
</reference>
<name>A0A653CDQ5_CALMS</name>
<evidence type="ECO:0000313" key="3">
    <source>
        <dbReference type="Proteomes" id="UP000410492"/>
    </source>
</evidence>